<accession>A0ABT3ZBX4</accession>
<comment type="caution">
    <text evidence="2">The sequence shown here is derived from an EMBL/GenBank/DDBJ whole genome shotgun (WGS) entry which is preliminary data.</text>
</comment>
<protein>
    <recommendedName>
        <fullName evidence="5">Transposase</fullName>
    </recommendedName>
</protein>
<proteinExistence type="predicted"/>
<organism evidence="2 4">
    <name type="scientific">Hoeflea algicola</name>
    <dbReference type="NCBI Taxonomy" id="2983763"/>
    <lineage>
        <taxon>Bacteria</taxon>
        <taxon>Pseudomonadati</taxon>
        <taxon>Pseudomonadota</taxon>
        <taxon>Alphaproteobacteria</taxon>
        <taxon>Hyphomicrobiales</taxon>
        <taxon>Rhizobiaceae</taxon>
        <taxon>Hoeflea</taxon>
    </lineage>
</organism>
<sequence length="98" mass="11197">MGADFTAVTIRHCFGESGRLLRSCLFLARLPIPKNANSKRPDQINKPNDNSEKYKKNGCREHQRASQQQQLNGPDNRLPHKQGAETRYDQIAQDLKHV</sequence>
<evidence type="ECO:0000313" key="2">
    <source>
        <dbReference type="EMBL" id="MCY0149300.1"/>
    </source>
</evidence>
<evidence type="ECO:0008006" key="5">
    <source>
        <dbReference type="Google" id="ProtNLM"/>
    </source>
</evidence>
<feature type="region of interest" description="Disordered" evidence="1">
    <location>
        <begin position="32"/>
        <end position="98"/>
    </location>
</feature>
<dbReference type="EMBL" id="JAOVZR010000001">
    <property type="protein sequence ID" value="MCY0149300.1"/>
    <property type="molecule type" value="Genomic_DNA"/>
</dbReference>
<evidence type="ECO:0000313" key="4">
    <source>
        <dbReference type="Proteomes" id="UP001073227"/>
    </source>
</evidence>
<feature type="compositionally biased region" description="Basic and acidic residues" evidence="1">
    <location>
        <begin position="82"/>
        <end position="98"/>
    </location>
</feature>
<dbReference type="EMBL" id="JAOVZR010000002">
    <property type="protein sequence ID" value="MCY0150605.1"/>
    <property type="molecule type" value="Genomic_DNA"/>
</dbReference>
<reference evidence="2" key="1">
    <citation type="submission" date="2022-10" db="EMBL/GenBank/DDBJ databases">
        <title>Hoeflea sp. G2-23, isolated from marine algae.</title>
        <authorList>
            <person name="Kristyanto S."/>
            <person name="Kim J.M."/>
            <person name="Jeon C.O."/>
        </authorList>
    </citation>
    <scope>NUCLEOTIDE SEQUENCE</scope>
    <source>
        <strain evidence="2">G2-23</strain>
    </source>
</reference>
<evidence type="ECO:0000313" key="3">
    <source>
        <dbReference type="EMBL" id="MCY0150605.1"/>
    </source>
</evidence>
<feature type="compositionally biased region" description="Basic and acidic residues" evidence="1">
    <location>
        <begin position="39"/>
        <end position="64"/>
    </location>
</feature>
<dbReference type="RefSeq" id="WP_267654795.1">
    <property type="nucleotide sequence ID" value="NZ_JAOVZR010000001.1"/>
</dbReference>
<gene>
    <name evidence="2" type="ORF">OEG84_16680</name>
    <name evidence="3" type="ORF">OEG84_23595</name>
</gene>
<keyword evidence="4" id="KW-1185">Reference proteome</keyword>
<dbReference type="Proteomes" id="UP001073227">
    <property type="component" value="Unassembled WGS sequence"/>
</dbReference>
<evidence type="ECO:0000256" key="1">
    <source>
        <dbReference type="SAM" id="MobiDB-lite"/>
    </source>
</evidence>
<name>A0ABT3ZBX4_9HYPH</name>